<comment type="similarity">
    <text evidence="1">Belongs to the ATP-dependent AMP-binding enzyme family.</text>
</comment>
<dbReference type="AlphaFoldDB" id="A0A7X0JRV2"/>
<gene>
    <name evidence="5" type="ORF">HNR48_001295</name>
</gene>
<evidence type="ECO:0000256" key="2">
    <source>
        <dbReference type="ARBA" id="ARBA00022598"/>
    </source>
</evidence>
<dbReference type="SUPFAM" id="SSF56801">
    <property type="entry name" value="Acetyl-CoA synthetase-like"/>
    <property type="match status" value="1"/>
</dbReference>
<evidence type="ECO:0000313" key="6">
    <source>
        <dbReference type="Proteomes" id="UP000528457"/>
    </source>
</evidence>
<protein>
    <submittedName>
        <fullName evidence="5">Acyl-CoA synthetase (AMP-forming)/AMP-acid ligase II</fullName>
    </submittedName>
</protein>
<dbReference type="RefSeq" id="WP_166849674.1">
    <property type="nucleotide sequence ID" value="NZ_JAAONY010000001.1"/>
</dbReference>
<dbReference type="Pfam" id="PF00501">
    <property type="entry name" value="AMP-binding"/>
    <property type="match status" value="1"/>
</dbReference>
<dbReference type="FunFam" id="3.30.300.30:FF:000008">
    <property type="entry name" value="2,3-dihydroxybenzoate-AMP ligase"/>
    <property type="match status" value="1"/>
</dbReference>
<name>A0A7X0JRV2_9GAMM</name>
<evidence type="ECO:0000259" key="4">
    <source>
        <dbReference type="Pfam" id="PF13193"/>
    </source>
</evidence>
<dbReference type="InterPro" id="IPR045851">
    <property type="entry name" value="AMP-bd_C_sf"/>
</dbReference>
<dbReference type="GO" id="GO:0006631">
    <property type="term" value="P:fatty acid metabolic process"/>
    <property type="evidence" value="ECO:0007669"/>
    <property type="project" value="TreeGrafter"/>
</dbReference>
<dbReference type="GO" id="GO:0031956">
    <property type="term" value="F:medium-chain fatty acid-CoA ligase activity"/>
    <property type="evidence" value="ECO:0007669"/>
    <property type="project" value="TreeGrafter"/>
</dbReference>
<feature type="domain" description="AMP-dependent synthetase/ligase" evidence="3">
    <location>
        <begin position="13"/>
        <end position="372"/>
    </location>
</feature>
<dbReference type="Pfam" id="PF13193">
    <property type="entry name" value="AMP-binding_C"/>
    <property type="match status" value="1"/>
</dbReference>
<feature type="domain" description="AMP-binding enzyme C-terminal" evidence="4">
    <location>
        <begin position="421"/>
        <end position="496"/>
    </location>
</feature>
<dbReference type="Gene3D" id="3.40.50.12780">
    <property type="entry name" value="N-terminal domain of ligase-like"/>
    <property type="match status" value="1"/>
</dbReference>
<dbReference type="PANTHER" id="PTHR43201">
    <property type="entry name" value="ACYL-COA SYNTHETASE"/>
    <property type="match status" value="1"/>
</dbReference>
<evidence type="ECO:0000313" key="5">
    <source>
        <dbReference type="EMBL" id="MBB6521017.1"/>
    </source>
</evidence>
<evidence type="ECO:0000256" key="1">
    <source>
        <dbReference type="ARBA" id="ARBA00006432"/>
    </source>
</evidence>
<dbReference type="InterPro" id="IPR000873">
    <property type="entry name" value="AMP-dep_synth/lig_dom"/>
</dbReference>
<evidence type="ECO:0000259" key="3">
    <source>
        <dbReference type="Pfam" id="PF00501"/>
    </source>
</evidence>
<dbReference type="EMBL" id="JACHHT010000001">
    <property type="protein sequence ID" value="MBB6521017.1"/>
    <property type="molecule type" value="Genomic_DNA"/>
</dbReference>
<proteinExistence type="inferred from homology"/>
<dbReference type="InterPro" id="IPR025110">
    <property type="entry name" value="AMP-bd_C"/>
</dbReference>
<dbReference type="Gene3D" id="3.30.300.30">
    <property type="match status" value="1"/>
</dbReference>
<organism evidence="5 6">
    <name type="scientific">Pseudoteredinibacter isoporae</name>
    <dbReference type="NCBI Taxonomy" id="570281"/>
    <lineage>
        <taxon>Bacteria</taxon>
        <taxon>Pseudomonadati</taxon>
        <taxon>Pseudomonadota</taxon>
        <taxon>Gammaproteobacteria</taxon>
        <taxon>Cellvibrionales</taxon>
        <taxon>Cellvibrionaceae</taxon>
        <taxon>Pseudoteredinibacter</taxon>
    </lineage>
</organism>
<keyword evidence="6" id="KW-1185">Reference proteome</keyword>
<dbReference type="Proteomes" id="UP000528457">
    <property type="component" value="Unassembled WGS sequence"/>
</dbReference>
<sequence length="507" mass="55569">MSLTEWLHRADSHGATSKALVCGERSYSYSELKEVITRVAAAFVEMKLPKGARICILSQNSDRAIISFWAAIWAGYIPNLMNTRWSVRELELSLADCEASLLLVDDSFIESGEALEKACGFLDRLIFIGERKDASSGTLSYEQLITASPCDDRSGTASDDVLLNYTGGTTGKGKGVVHTHSSISSALNICFAENFYDHRKTLGLVVPLFHISGILCMAATLRSQGCLVVVPAFEPSRVLRLISEFNVETMMMVPTMCRMLVSSEDFNKHDLSSLTSILYGGSPIDKSLLHELFNALPNAEFFQVYGQTEGAPISFLHPETHRARGDEERLGSAGNVAHGVSVSVRDSNGKELAEGEVGEVCFKGEHVMNRYWNQPETTAQTINDGWCHSGDVGYMDSGYLYIVDRLKDMIISGGENVYTTEVENVLAACPGVSECAVIGVEDETWGERVHAYVVLGTSNQHDLDVIQRHCRQSLAGYKVPRSFSILDALPLTAVGKIDKVALRRMAL</sequence>
<comment type="caution">
    <text evidence="5">The sequence shown here is derived from an EMBL/GenBank/DDBJ whole genome shotgun (WGS) entry which is preliminary data.</text>
</comment>
<reference evidence="5 6" key="1">
    <citation type="submission" date="2020-08" db="EMBL/GenBank/DDBJ databases">
        <title>Genomic Encyclopedia of Type Strains, Phase IV (KMG-IV): sequencing the most valuable type-strain genomes for metagenomic binning, comparative biology and taxonomic classification.</title>
        <authorList>
            <person name="Goeker M."/>
        </authorList>
    </citation>
    <scope>NUCLEOTIDE SEQUENCE [LARGE SCALE GENOMIC DNA]</scope>
    <source>
        <strain evidence="5 6">DSM 22368</strain>
    </source>
</reference>
<keyword evidence="2 5" id="KW-0436">Ligase</keyword>
<accession>A0A7X0JRV2</accession>
<dbReference type="InterPro" id="IPR042099">
    <property type="entry name" value="ANL_N_sf"/>
</dbReference>
<dbReference type="InParanoid" id="A0A7X0JRV2"/>
<dbReference type="PANTHER" id="PTHR43201:SF32">
    <property type="entry name" value="2-SUCCINYLBENZOATE--COA LIGASE, CHLOROPLASTIC_PEROXISOMAL"/>
    <property type="match status" value="1"/>
</dbReference>